<evidence type="ECO:0000256" key="1">
    <source>
        <dbReference type="ARBA" id="ARBA00022729"/>
    </source>
</evidence>
<dbReference type="EMBL" id="CABVLY010000017">
    <property type="protein sequence ID" value="VVU51589.1"/>
    <property type="molecule type" value="Genomic_DNA"/>
</dbReference>
<dbReference type="RefSeq" id="WP_239007867.1">
    <property type="nucleotide sequence ID" value="NZ_CABVLY010000017.1"/>
</dbReference>
<evidence type="ECO:0000259" key="3">
    <source>
        <dbReference type="Pfam" id="PF00419"/>
    </source>
</evidence>
<name>A0A6P2GEY4_9BURK</name>
<evidence type="ECO:0000313" key="4">
    <source>
        <dbReference type="EMBL" id="VVU51589.1"/>
    </source>
</evidence>
<dbReference type="SUPFAM" id="SSF49401">
    <property type="entry name" value="Bacterial adhesins"/>
    <property type="match status" value="1"/>
</dbReference>
<dbReference type="GO" id="GO:0009289">
    <property type="term" value="C:pilus"/>
    <property type="evidence" value="ECO:0007669"/>
    <property type="project" value="InterPro"/>
</dbReference>
<dbReference type="Proteomes" id="UP000494201">
    <property type="component" value="Unassembled WGS sequence"/>
</dbReference>
<dbReference type="Gene3D" id="2.60.40.1090">
    <property type="entry name" value="Fimbrial-type adhesion domain"/>
    <property type="match status" value="1"/>
</dbReference>
<dbReference type="InterPro" id="IPR050263">
    <property type="entry name" value="Bact_Fimbrial_Adh_Pro"/>
</dbReference>
<dbReference type="InterPro" id="IPR036937">
    <property type="entry name" value="Adhesion_dom_fimbrial_sf"/>
</dbReference>
<protein>
    <submittedName>
        <fullName evidence="4">P pilus assembly protein, pilin FimA</fullName>
    </submittedName>
</protein>
<dbReference type="PANTHER" id="PTHR33420:SF3">
    <property type="entry name" value="FIMBRIAL SUBUNIT ELFA"/>
    <property type="match status" value="1"/>
</dbReference>
<proteinExistence type="predicted"/>
<gene>
    <name evidence="4" type="ORF">BAN20980_04311</name>
</gene>
<reference evidence="4 5" key="1">
    <citation type="submission" date="2019-09" db="EMBL/GenBank/DDBJ databases">
        <authorList>
            <person name="Depoorter E."/>
        </authorList>
    </citation>
    <scope>NUCLEOTIDE SEQUENCE [LARGE SCALE GENOMIC DNA]</scope>
    <source>
        <strain evidence="4">LMG 20980</strain>
    </source>
</reference>
<feature type="chain" id="PRO_5026942109" evidence="2">
    <location>
        <begin position="31"/>
        <end position="186"/>
    </location>
</feature>
<dbReference type="GO" id="GO:0043709">
    <property type="term" value="P:cell adhesion involved in single-species biofilm formation"/>
    <property type="evidence" value="ECO:0007669"/>
    <property type="project" value="TreeGrafter"/>
</dbReference>
<evidence type="ECO:0000256" key="2">
    <source>
        <dbReference type="SAM" id="SignalP"/>
    </source>
</evidence>
<accession>A0A6P2GEY4</accession>
<feature type="domain" description="Fimbrial-type adhesion" evidence="3">
    <location>
        <begin position="40"/>
        <end position="182"/>
    </location>
</feature>
<dbReference type="InterPro" id="IPR008966">
    <property type="entry name" value="Adhesion_dom_sf"/>
</dbReference>
<evidence type="ECO:0000313" key="5">
    <source>
        <dbReference type="Proteomes" id="UP000494201"/>
    </source>
</evidence>
<dbReference type="PANTHER" id="PTHR33420">
    <property type="entry name" value="FIMBRIAL SUBUNIT ELFA-RELATED"/>
    <property type="match status" value="1"/>
</dbReference>
<dbReference type="InterPro" id="IPR000259">
    <property type="entry name" value="Adhesion_dom_fimbrial"/>
</dbReference>
<organism evidence="4 5">
    <name type="scientific">Burkholderia anthina</name>
    <dbReference type="NCBI Taxonomy" id="179879"/>
    <lineage>
        <taxon>Bacteria</taxon>
        <taxon>Pseudomonadati</taxon>
        <taxon>Pseudomonadota</taxon>
        <taxon>Betaproteobacteria</taxon>
        <taxon>Burkholderiales</taxon>
        <taxon>Burkholderiaceae</taxon>
        <taxon>Burkholderia</taxon>
        <taxon>Burkholderia cepacia complex</taxon>
    </lineage>
</organism>
<keyword evidence="1 2" id="KW-0732">Signal</keyword>
<dbReference type="GeneID" id="56502368"/>
<dbReference type="AlphaFoldDB" id="A0A6P2GEY4"/>
<feature type="signal peptide" evidence="2">
    <location>
        <begin position="1"/>
        <end position="30"/>
    </location>
</feature>
<sequence length="186" mass="19305">MKNTGKGGRMSRARLGLIAGALLMPCVVDAQSSPSVRLDFTGNYVASTCEIVGSPDMTVTLPTVSTQSLSTSGATAGDTVFTLTVRCEGGIPNARIYFESGTSTDPASGHLNPQPVPGETSATHVQVKLANADGTPIKVGDRNTMQIVPITSMNPTPVNFIASYYATGKTTAGVVSTFVTYVIEMP</sequence>
<dbReference type="Pfam" id="PF00419">
    <property type="entry name" value="Fimbrial"/>
    <property type="match status" value="1"/>
</dbReference>